<organism evidence="2 3">
    <name type="scientific">Grifola frondosa</name>
    <name type="common">Maitake</name>
    <name type="synonym">Polyporus frondosus</name>
    <dbReference type="NCBI Taxonomy" id="5627"/>
    <lineage>
        <taxon>Eukaryota</taxon>
        <taxon>Fungi</taxon>
        <taxon>Dikarya</taxon>
        <taxon>Basidiomycota</taxon>
        <taxon>Agaricomycotina</taxon>
        <taxon>Agaricomycetes</taxon>
        <taxon>Polyporales</taxon>
        <taxon>Grifolaceae</taxon>
        <taxon>Grifola</taxon>
    </lineage>
</organism>
<evidence type="ECO:0000256" key="1">
    <source>
        <dbReference type="SAM" id="MobiDB-lite"/>
    </source>
</evidence>
<dbReference type="EMBL" id="LUGG01000004">
    <property type="protein sequence ID" value="OBZ75397.1"/>
    <property type="molecule type" value="Genomic_DNA"/>
</dbReference>
<evidence type="ECO:0000313" key="3">
    <source>
        <dbReference type="Proteomes" id="UP000092993"/>
    </source>
</evidence>
<name>A0A1C7MFK4_GRIFR</name>
<gene>
    <name evidence="2" type="ORF">A0H81_04373</name>
</gene>
<reference evidence="2 3" key="1">
    <citation type="submission" date="2016-03" db="EMBL/GenBank/DDBJ databases">
        <title>Whole genome sequencing of Grifola frondosa 9006-11.</title>
        <authorList>
            <person name="Min B."/>
            <person name="Park H."/>
            <person name="Kim J.-G."/>
            <person name="Cho H."/>
            <person name="Oh Y.-L."/>
            <person name="Kong W.-S."/>
            <person name="Choi I.-G."/>
        </authorList>
    </citation>
    <scope>NUCLEOTIDE SEQUENCE [LARGE SCALE GENOMIC DNA]</scope>
    <source>
        <strain evidence="2 3">9006-11</strain>
    </source>
</reference>
<dbReference type="AlphaFoldDB" id="A0A1C7MFK4"/>
<evidence type="ECO:0000313" key="2">
    <source>
        <dbReference type="EMBL" id="OBZ75397.1"/>
    </source>
</evidence>
<feature type="region of interest" description="Disordered" evidence="1">
    <location>
        <begin position="1"/>
        <end position="58"/>
    </location>
</feature>
<protein>
    <submittedName>
        <fullName evidence="2">Uncharacterized protein</fullName>
    </submittedName>
</protein>
<dbReference type="Proteomes" id="UP000092993">
    <property type="component" value="Unassembled WGS sequence"/>
</dbReference>
<keyword evidence="3" id="KW-1185">Reference proteome</keyword>
<comment type="caution">
    <text evidence="2">The sequence shown here is derived from an EMBL/GenBank/DDBJ whole genome shotgun (WGS) entry which is preliminary data.</text>
</comment>
<proteinExistence type="predicted"/>
<accession>A0A1C7MFK4</accession>
<sequence length="82" mass="8809">MSRVYPRAMPKSVVPRTSAAQVPSSPSGYNSDSAIDGNSGDVSDSEPSSEPMALAPLPPFLVKCTDDVKTGRKNTLEQIREW</sequence>
<feature type="compositionally biased region" description="Polar residues" evidence="1">
    <location>
        <begin position="18"/>
        <end position="33"/>
    </location>
</feature>